<keyword evidence="1" id="KW-1133">Transmembrane helix</keyword>
<proteinExistence type="predicted"/>
<organism evidence="2 3">
    <name type="scientific">Shewanella maritima</name>
    <dbReference type="NCBI Taxonomy" id="2520507"/>
    <lineage>
        <taxon>Bacteria</taxon>
        <taxon>Pseudomonadati</taxon>
        <taxon>Pseudomonadota</taxon>
        <taxon>Gammaproteobacteria</taxon>
        <taxon>Alteromonadales</taxon>
        <taxon>Shewanellaceae</taxon>
        <taxon>Shewanella</taxon>
    </lineage>
</organism>
<dbReference type="RefSeq" id="WP_130597978.1">
    <property type="nucleotide sequence ID" value="NZ_CP036200.1"/>
</dbReference>
<feature type="transmembrane region" description="Helical" evidence="1">
    <location>
        <begin position="65"/>
        <end position="83"/>
    </location>
</feature>
<dbReference type="KEGG" id="smai:EXU30_04280"/>
<reference evidence="2 3" key="1">
    <citation type="submission" date="2019-02" db="EMBL/GenBank/DDBJ databases">
        <title>Shewanella sp. D4-2 isolated from Dokdo Island.</title>
        <authorList>
            <person name="Baek K."/>
        </authorList>
    </citation>
    <scope>NUCLEOTIDE SEQUENCE [LARGE SCALE GENOMIC DNA]</scope>
    <source>
        <strain evidence="2 3">D4-2</strain>
    </source>
</reference>
<gene>
    <name evidence="2" type="ORF">EXU30_04280</name>
</gene>
<dbReference type="EMBL" id="CP036200">
    <property type="protein sequence ID" value="QBF82004.1"/>
    <property type="molecule type" value="Genomic_DNA"/>
</dbReference>
<sequence length="168" mass="19362">MSQAHFQARYTLDKTYFAECYDQTASIPTGKKPFYKAIGFAIAGLLLITVFASLASDELVQNTYYLGYFFIGLAVVEVFSIKFKRTWWLWRQMMSKAAGNPLTLTIDEQGIHSYSDFINHKLSWQQITSHTESEVGFTLQVDQQKQYLSKRELSEACIEFVREQLAKV</sequence>
<keyword evidence="1" id="KW-0472">Membrane</keyword>
<keyword evidence="3" id="KW-1185">Reference proteome</keyword>
<dbReference type="AlphaFoldDB" id="A0A411PEU1"/>
<evidence type="ECO:0000313" key="3">
    <source>
        <dbReference type="Proteomes" id="UP000291106"/>
    </source>
</evidence>
<dbReference type="Proteomes" id="UP000291106">
    <property type="component" value="Chromosome"/>
</dbReference>
<keyword evidence="1" id="KW-0812">Transmembrane</keyword>
<evidence type="ECO:0000313" key="2">
    <source>
        <dbReference type="EMBL" id="QBF82004.1"/>
    </source>
</evidence>
<accession>A0A411PEU1</accession>
<feature type="transmembrane region" description="Helical" evidence="1">
    <location>
        <begin position="34"/>
        <end position="53"/>
    </location>
</feature>
<evidence type="ECO:0000256" key="1">
    <source>
        <dbReference type="SAM" id="Phobius"/>
    </source>
</evidence>
<dbReference type="OrthoDB" id="6118195at2"/>
<protein>
    <submittedName>
        <fullName evidence="2">YcxB family protein</fullName>
    </submittedName>
</protein>
<name>A0A411PEU1_9GAMM</name>